<evidence type="ECO:0000313" key="3">
    <source>
        <dbReference type="Proteomes" id="UP000324222"/>
    </source>
</evidence>
<evidence type="ECO:0000313" key="2">
    <source>
        <dbReference type="EMBL" id="MPD01179.1"/>
    </source>
</evidence>
<proteinExistence type="predicted"/>
<dbReference type="AlphaFoldDB" id="A0A5B7K7X4"/>
<evidence type="ECO:0000259" key="1">
    <source>
        <dbReference type="PROSITE" id="PS51465"/>
    </source>
</evidence>
<dbReference type="InterPro" id="IPR036058">
    <property type="entry name" value="Kazal_dom_sf"/>
</dbReference>
<dbReference type="OrthoDB" id="192611at2759"/>
<dbReference type="SMART" id="SM00280">
    <property type="entry name" value="KAZAL"/>
    <property type="match status" value="1"/>
</dbReference>
<reference evidence="2 3" key="1">
    <citation type="submission" date="2019-05" db="EMBL/GenBank/DDBJ databases">
        <title>Another draft genome of Portunus trituberculatus and its Hox gene families provides insights of decapod evolution.</title>
        <authorList>
            <person name="Jeong J.-H."/>
            <person name="Song I."/>
            <person name="Kim S."/>
            <person name="Choi T."/>
            <person name="Kim D."/>
            <person name="Ryu S."/>
            <person name="Kim W."/>
        </authorList>
    </citation>
    <scope>NUCLEOTIDE SEQUENCE [LARGE SCALE GENOMIC DNA]</scope>
    <source>
        <tissue evidence="2">Muscle</tissue>
    </source>
</reference>
<dbReference type="EMBL" id="VSRR010126068">
    <property type="protein sequence ID" value="MPD01179.1"/>
    <property type="molecule type" value="Genomic_DNA"/>
</dbReference>
<dbReference type="PROSITE" id="PS51465">
    <property type="entry name" value="KAZAL_2"/>
    <property type="match status" value="1"/>
</dbReference>
<keyword evidence="3" id="KW-1185">Reference proteome</keyword>
<name>A0A5B7K7X4_PORTR</name>
<sequence length="60" mass="6707">MGHCLLRCPYNPHAYYVCGTDGVTYNSECELKRKACVEAMKGNPIALAYSGRCRQHGHCE</sequence>
<comment type="caution">
    <text evidence="2">The sequence shown here is derived from an EMBL/GenBank/DDBJ whole genome shotgun (WGS) entry which is preliminary data.</text>
</comment>
<dbReference type="Proteomes" id="UP000324222">
    <property type="component" value="Unassembled WGS sequence"/>
</dbReference>
<feature type="domain" description="Kazal-like" evidence="1">
    <location>
        <begin position="1"/>
        <end position="55"/>
    </location>
</feature>
<protein>
    <recommendedName>
        <fullName evidence="1">Kazal-like domain-containing protein</fullName>
    </recommendedName>
</protein>
<dbReference type="Pfam" id="PF07648">
    <property type="entry name" value="Kazal_2"/>
    <property type="match status" value="1"/>
</dbReference>
<gene>
    <name evidence="2" type="ORF">E2C01_096697</name>
</gene>
<dbReference type="Gene3D" id="3.30.60.30">
    <property type="match status" value="1"/>
</dbReference>
<accession>A0A5B7K7X4</accession>
<dbReference type="CDD" id="cd00104">
    <property type="entry name" value="KAZAL_FS"/>
    <property type="match status" value="1"/>
</dbReference>
<dbReference type="InterPro" id="IPR002350">
    <property type="entry name" value="Kazal_dom"/>
</dbReference>
<dbReference type="SUPFAM" id="SSF100895">
    <property type="entry name" value="Kazal-type serine protease inhibitors"/>
    <property type="match status" value="1"/>
</dbReference>
<organism evidence="2 3">
    <name type="scientific">Portunus trituberculatus</name>
    <name type="common">Swimming crab</name>
    <name type="synonym">Neptunus trituberculatus</name>
    <dbReference type="NCBI Taxonomy" id="210409"/>
    <lineage>
        <taxon>Eukaryota</taxon>
        <taxon>Metazoa</taxon>
        <taxon>Ecdysozoa</taxon>
        <taxon>Arthropoda</taxon>
        <taxon>Crustacea</taxon>
        <taxon>Multicrustacea</taxon>
        <taxon>Malacostraca</taxon>
        <taxon>Eumalacostraca</taxon>
        <taxon>Eucarida</taxon>
        <taxon>Decapoda</taxon>
        <taxon>Pleocyemata</taxon>
        <taxon>Brachyura</taxon>
        <taxon>Eubrachyura</taxon>
        <taxon>Portunoidea</taxon>
        <taxon>Portunidae</taxon>
        <taxon>Portuninae</taxon>
        <taxon>Portunus</taxon>
    </lineage>
</organism>